<dbReference type="InterPro" id="IPR016454">
    <property type="entry name" value="Cysteine_dSase"/>
</dbReference>
<dbReference type="InterPro" id="IPR000192">
    <property type="entry name" value="Aminotrans_V_dom"/>
</dbReference>
<dbReference type="AlphaFoldDB" id="A0A4R3K3M8"/>
<dbReference type="Proteomes" id="UP000295726">
    <property type="component" value="Unassembled WGS sequence"/>
</dbReference>
<comment type="caution">
    <text evidence="10">The sequence shown here is derived from an EMBL/GenBank/DDBJ whole genome shotgun (WGS) entry which is preliminary data.</text>
</comment>
<evidence type="ECO:0000256" key="2">
    <source>
        <dbReference type="ARBA" id="ARBA00010447"/>
    </source>
</evidence>
<dbReference type="SUPFAM" id="SSF53383">
    <property type="entry name" value="PLP-dependent transferases"/>
    <property type="match status" value="1"/>
</dbReference>
<dbReference type="GO" id="GO:0006534">
    <property type="term" value="P:cysteine metabolic process"/>
    <property type="evidence" value="ECO:0007669"/>
    <property type="project" value="UniProtKB-UniRule"/>
</dbReference>
<evidence type="ECO:0000256" key="1">
    <source>
        <dbReference type="ARBA" id="ARBA00001933"/>
    </source>
</evidence>
<keyword evidence="5 8" id="KW-0663">Pyridoxal phosphate</keyword>
<gene>
    <name evidence="10" type="ORF">EDD59_11815</name>
</gene>
<reference evidence="10 11" key="1">
    <citation type="submission" date="2019-03" db="EMBL/GenBank/DDBJ databases">
        <title>Genomic Encyclopedia of Type Strains, Phase IV (KMG-IV): sequencing the most valuable type-strain genomes for metagenomic binning, comparative biology and taxonomic classification.</title>
        <authorList>
            <person name="Goeker M."/>
        </authorList>
    </citation>
    <scope>NUCLEOTIDE SEQUENCE [LARGE SCALE GENOMIC DNA]</scope>
    <source>
        <strain evidence="10 11">DSM 29489</strain>
    </source>
</reference>
<proteinExistence type="inferred from homology"/>
<evidence type="ECO:0000256" key="3">
    <source>
        <dbReference type="ARBA" id="ARBA00012239"/>
    </source>
</evidence>
<protein>
    <recommendedName>
        <fullName evidence="3 8">Cysteine desulfurase</fullName>
        <ecNumber evidence="3 8">2.8.1.7</ecNumber>
    </recommendedName>
</protein>
<dbReference type="GO" id="GO:0030170">
    <property type="term" value="F:pyridoxal phosphate binding"/>
    <property type="evidence" value="ECO:0007669"/>
    <property type="project" value="UniProtKB-UniRule"/>
</dbReference>
<dbReference type="NCBIfam" id="TIGR01979">
    <property type="entry name" value="sufS"/>
    <property type="match status" value="1"/>
</dbReference>
<evidence type="ECO:0000256" key="4">
    <source>
        <dbReference type="ARBA" id="ARBA00022679"/>
    </source>
</evidence>
<dbReference type="EMBL" id="SLZZ01000018">
    <property type="protein sequence ID" value="TCS77286.1"/>
    <property type="molecule type" value="Genomic_DNA"/>
</dbReference>
<comment type="cofactor">
    <cofactor evidence="1 7">
        <name>pyridoxal 5'-phosphate</name>
        <dbReference type="ChEBI" id="CHEBI:597326"/>
    </cofactor>
</comment>
<dbReference type="InterPro" id="IPR015421">
    <property type="entry name" value="PyrdxlP-dep_Trfase_major"/>
</dbReference>
<evidence type="ECO:0000256" key="8">
    <source>
        <dbReference type="RuleBase" id="RU004506"/>
    </source>
</evidence>
<dbReference type="InterPro" id="IPR020578">
    <property type="entry name" value="Aminotrans_V_PyrdxlP_BS"/>
</dbReference>
<feature type="domain" description="Aminotransferase class V" evidence="9">
    <location>
        <begin position="23"/>
        <end position="393"/>
    </location>
</feature>
<dbReference type="GO" id="GO:0031071">
    <property type="term" value="F:cysteine desulfurase activity"/>
    <property type="evidence" value="ECO:0007669"/>
    <property type="project" value="UniProtKB-UniRule"/>
</dbReference>
<dbReference type="CDD" id="cd06453">
    <property type="entry name" value="SufS_like"/>
    <property type="match status" value="1"/>
</dbReference>
<evidence type="ECO:0000259" key="9">
    <source>
        <dbReference type="Pfam" id="PF00266"/>
    </source>
</evidence>
<dbReference type="InterPro" id="IPR010970">
    <property type="entry name" value="Cys_dSase_SufS"/>
</dbReference>
<dbReference type="PANTHER" id="PTHR43586:SF8">
    <property type="entry name" value="CYSTEINE DESULFURASE 1, CHLOROPLASTIC"/>
    <property type="match status" value="1"/>
</dbReference>
<dbReference type="Gene3D" id="3.90.1150.10">
    <property type="entry name" value="Aspartate Aminotransferase, domain 1"/>
    <property type="match status" value="1"/>
</dbReference>
<keyword evidence="11" id="KW-1185">Reference proteome</keyword>
<dbReference type="InterPro" id="IPR015424">
    <property type="entry name" value="PyrdxlP-dep_Trfase"/>
</dbReference>
<comment type="catalytic activity">
    <reaction evidence="6 8">
        <text>(sulfur carrier)-H + L-cysteine = (sulfur carrier)-SH + L-alanine</text>
        <dbReference type="Rhea" id="RHEA:43892"/>
        <dbReference type="Rhea" id="RHEA-COMP:14737"/>
        <dbReference type="Rhea" id="RHEA-COMP:14739"/>
        <dbReference type="ChEBI" id="CHEBI:29917"/>
        <dbReference type="ChEBI" id="CHEBI:35235"/>
        <dbReference type="ChEBI" id="CHEBI:57972"/>
        <dbReference type="ChEBI" id="CHEBI:64428"/>
        <dbReference type="EC" id="2.8.1.7"/>
    </reaction>
</comment>
<dbReference type="PROSITE" id="PS00595">
    <property type="entry name" value="AA_TRANSFER_CLASS_5"/>
    <property type="match status" value="1"/>
</dbReference>
<dbReference type="OrthoDB" id="9804366at2"/>
<comment type="similarity">
    <text evidence="2 8">Belongs to the class-V pyridoxal-phosphate-dependent aminotransferase family. Csd subfamily.</text>
</comment>
<evidence type="ECO:0000313" key="10">
    <source>
        <dbReference type="EMBL" id="TCS77286.1"/>
    </source>
</evidence>
<accession>A0A4R3K3M8</accession>
<dbReference type="Pfam" id="PF00266">
    <property type="entry name" value="Aminotran_5"/>
    <property type="match status" value="1"/>
</dbReference>
<dbReference type="RefSeq" id="WP_132382267.1">
    <property type="nucleotide sequence ID" value="NZ_DAIQXH010000180.1"/>
</dbReference>
<evidence type="ECO:0000313" key="11">
    <source>
        <dbReference type="Proteomes" id="UP000295726"/>
    </source>
</evidence>
<keyword evidence="4 8" id="KW-0808">Transferase</keyword>
<evidence type="ECO:0000256" key="5">
    <source>
        <dbReference type="ARBA" id="ARBA00022898"/>
    </source>
</evidence>
<organism evidence="10 11">
    <name type="scientific">Muricomes intestini</name>
    <dbReference type="NCBI Taxonomy" id="1796634"/>
    <lineage>
        <taxon>Bacteria</taxon>
        <taxon>Bacillati</taxon>
        <taxon>Bacillota</taxon>
        <taxon>Clostridia</taxon>
        <taxon>Lachnospirales</taxon>
        <taxon>Lachnospiraceae</taxon>
        <taxon>Muricomes</taxon>
    </lineage>
</organism>
<comment type="function">
    <text evidence="8">Catalyzes the removal of elemental sulfur and selenium atoms from L-cysteine, L-cystine, L-selenocysteine, and L-selenocystine to produce L-alanine.</text>
</comment>
<dbReference type="Gene3D" id="3.40.640.10">
    <property type="entry name" value="Type I PLP-dependent aspartate aminotransferase-like (Major domain)"/>
    <property type="match status" value="1"/>
</dbReference>
<evidence type="ECO:0000256" key="6">
    <source>
        <dbReference type="ARBA" id="ARBA00050776"/>
    </source>
</evidence>
<name>A0A4R3K3M8_9FIRM</name>
<dbReference type="EC" id="2.8.1.7" evidence="3 8"/>
<sequence length="408" mass="45229">MIQNKIIQDFPALLMQENGKRLVYLDNAATTQHPRQVLDATISYYEKDNANPHRGVYELGARATKAHENARKSVAEFLHTEPEEIIFTQNTTESLNLVAYSYGLEFIKEGDEIALSVAEHHSNLVPWQRVAKAKGAVLKFLYPDESGHLTDEEIEKKIGSKTRLVAIAEVSNVLGLRAPVEKIVSQARKAGAVVVLDCAQSVPHMPVDVKKLDVDFAAFSSHKLYGPMGVGVLYGKKELLEKMPPFLSGGDMIQSVHEQSVTYGEIPRKFEAGTRNVGGEVGLEAAIQYINSIGYDEIMAHERDLMEYAIGKLKEIPYVTIYGEASAQYRHGVISFNINDVHPHDTASILDAEGVAVRAGHHCAQPLMDYLKITACCRASFAIYNTREDVDMLISGIRNVRRYMGLGN</sequence>
<dbReference type="PANTHER" id="PTHR43586">
    <property type="entry name" value="CYSTEINE DESULFURASE"/>
    <property type="match status" value="1"/>
</dbReference>
<dbReference type="PIRSF" id="PIRSF005572">
    <property type="entry name" value="NifS"/>
    <property type="match status" value="1"/>
</dbReference>
<dbReference type="InterPro" id="IPR015422">
    <property type="entry name" value="PyrdxlP-dep_Trfase_small"/>
</dbReference>
<evidence type="ECO:0000256" key="7">
    <source>
        <dbReference type="RuleBase" id="RU004504"/>
    </source>
</evidence>